<proteinExistence type="predicted"/>
<gene>
    <name evidence="2" type="ORF">KQ875_00430</name>
</gene>
<comment type="caution">
    <text evidence="2">The sequence shown here is derived from an EMBL/GenBank/DDBJ whole genome shotgun (WGS) entry which is preliminary data.</text>
</comment>
<dbReference type="Proteomes" id="UP000718793">
    <property type="component" value="Unassembled WGS sequence"/>
</dbReference>
<evidence type="ECO:0000256" key="1">
    <source>
        <dbReference type="SAM" id="Coils"/>
    </source>
</evidence>
<accession>A0ABS6DP13</accession>
<name>A0ABS6DP13_9MOLU</name>
<reference evidence="2" key="1">
    <citation type="submission" date="2021-06" db="EMBL/GenBank/DDBJ databases">
        <title>Novel Mycoplasma species detected in California sea lions (Zalophus californianus) from the USA.</title>
        <authorList>
            <person name="Volokhov D.V."/>
            <person name="Furtak V.A."/>
            <person name="Zagorodnyaya T.A."/>
        </authorList>
    </citation>
    <scope>NUCLEOTIDE SEQUENCE [LARGE SCALE GENOMIC DNA]</scope>
    <source>
        <strain evidence="2">CSL 5346</strain>
    </source>
</reference>
<organism evidence="2 3">
    <name type="scientific">Mycoplasma zalophi</name>
    <dbReference type="NCBI Taxonomy" id="191287"/>
    <lineage>
        <taxon>Bacteria</taxon>
        <taxon>Bacillati</taxon>
        <taxon>Mycoplasmatota</taxon>
        <taxon>Mollicutes</taxon>
        <taxon>Mycoplasmataceae</taxon>
        <taxon>Mycoplasma</taxon>
    </lineage>
</organism>
<sequence length="486" mass="57886">MEKENKKKNKKQLLWILWLFLLLFSITSISAISTYFLTKNSNKNSVIKQKINKNYYDSQLKSLEDDLLDKAAKILELKNKLKNNSADDSENQKLTNQLKTLESEYETLKQRILELNSIIENKNQEISELTKNIKDYEEKYIKKEDIDNEDFKNENFDIVLLTTYEKSQSVDPLDPVDVKNYSSKVTLKKGITSNKLTEKEFLFEFNKEYVEEVMKNRKLGVSNEVKYGNIKWNKLIFQALINAGVTFIEDSRLEITNKRIFYFGLDDEDLIDVIYLDKNLNTQTMTAKNEDDAWNKLVNLDDIHKTGNHYRIIIKLKWAPNRIERSRVLIPTNSGEEMEFTYYKNKDVNLKNYEVNKKYQDNPDIKFYWKEYKDRDDENNIPAHIDLIIYLSAKKQKELFGSWDAKLSDKRDKINQILQEEIEQKEWYIKSLEEHKLKVTSWFINDMNNYNLEYSDIQSYDYNNKIPLFINVLRINFLGNEDTNKN</sequence>
<dbReference type="RefSeq" id="WP_216488323.1">
    <property type="nucleotide sequence ID" value="NZ_JAHMHH010000001.1"/>
</dbReference>
<protein>
    <submittedName>
        <fullName evidence="2">DUF3450 domain-containing protein</fullName>
    </submittedName>
</protein>
<keyword evidence="3" id="KW-1185">Reference proteome</keyword>
<dbReference type="EMBL" id="JAHMHH010000001">
    <property type="protein sequence ID" value="MBU4692064.1"/>
    <property type="molecule type" value="Genomic_DNA"/>
</dbReference>
<evidence type="ECO:0000313" key="2">
    <source>
        <dbReference type="EMBL" id="MBU4692064.1"/>
    </source>
</evidence>
<keyword evidence="1" id="KW-0175">Coiled coil</keyword>
<feature type="coiled-coil region" evidence="1">
    <location>
        <begin position="60"/>
        <end position="146"/>
    </location>
</feature>
<evidence type="ECO:0000313" key="3">
    <source>
        <dbReference type="Proteomes" id="UP000718793"/>
    </source>
</evidence>